<proteinExistence type="predicted"/>
<dbReference type="Gene3D" id="1.25.40.10">
    <property type="entry name" value="Tetratricopeptide repeat domain"/>
    <property type="match status" value="1"/>
</dbReference>
<evidence type="ECO:0008006" key="4">
    <source>
        <dbReference type="Google" id="ProtNLM"/>
    </source>
</evidence>
<dbReference type="InterPro" id="IPR011990">
    <property type="entry name" value="TPR-like_helical_dom_sf"/>
</dbReference>
<dbReference type="AlphaFoldDB" id="A0A2N1PID1"/>
<evidence type="ECO:0000256" key="1">
    <source>
        <dbReference type="SAM" id="SignalP"/>
    </source>
</evidence>
<evidence type="ECO:0000313" key="2">
    <source>
        <dbReference type="EMBL" id="PKK88052.1"/>
    </source>
</evidence>
<evidence type="ECO:0000313" key="3">
    <source>
        <dbReference type="Proteomes" id="UP000233256"/>
    </source>
</evidence>
<feature type="signal peptide" evidence="1">
    <location>
        <begin position="1"/>
        <end position="28"/>
    </location>
</feature>
<sequence length="358" mass="38398">MKARFLNFFFCTYLIFCFVCIFSAPFQAACGNAMNPGDADQFRKISAFMAESGKVSMGFDALGSSLEMATEQRIALALQGAMTLMNSGRPSEATKKLTDILGSDLLRGNINCAVTMARCCERSGDNATALIWADMADKLEGSGAIRKSLDELLKNLKNKQNQDELAGKAMSSAMSLVKSGKTAEAARILSNIMSDMKSTRAFNGAALAMLDLCVANGMWEEGIEAADAMLPTPPPSYEGIAAEVTLKKALCLKGKKDHAAAAELFTLLGLKGTMAMRPANLHRAAIEYLSASMAEKAIASIESALPFSQGDARGEMLITLSRAQKVMKNVDGARESLKKCVELDCRYSKVAETLLSKN</sequence>
<feature type="chain" id="PRO_5014741874" description="MalT-like TPR region domain-containing protein" evidence="1">
    <location>
        <begin position="29"/>
        <end position="358"/>
    </location>
</feature>
<gene>
    <name evidence="2" type="ORF">CVV64_20485</name>
</gene>
<reference evidence="2 3" key="1">
    <citation type="journal article" date="2017" name="ISME J.">
        <title>Potential for microbial H2 and metal transformations associated with novel bacteria and archaea in deep terrestrial subsurface sediments.</title>
        <authorList>
            <person name="Hernsdorf A.W."/>
            <person name="Amano Y."/>
            <person name="Miyakawa K."/>
            <person name="Ise K."/>
            <person name="Suzuki Y."/>
            <person name="Anantharaman K."/>
            <person name="Probst A."/>
            <person name="Burstein D."/>
            <person name="Thomas B.C."/>
            <person name="Banfield J.F."/>
        </authorList>
    </citation>
    <scope>NUCLEOTIDE SEQUENCE [LARGE SCALE GENOMIC DNA]</scope>
    <source>
        <strain evidence="2">HGW-Wallbacteria-1</strain>
    </source>
</reference>
<name>A0A2N1PID1_9BACT</name>
<protein>
    <recommendedName>
        <fullName evidence="4">MalT-like TPR region domain-containing protein</fullName>
    </recommendedName>
</protein>
<dbReference type="Proteomes" id="UP000233256">
    <property type="component" value="Unassembled WGS sequence"/>
</dbReference>
<dbReference type="EMBL" id="PGXC01000071">
    <property type="protein sequence ID" value="PKK88052.1"/>
    <property type="molecule type" value="Genomic_DNA"/>
</dbReference>
<organism evidence="2 3">
    <name type="scientific">Candidatus Wallbacteria bacterium HGW-Wallbacteria-1</name>
    <dbReference type="NCBI Taxonomy" id="2013854"/>
    <lineage>
        <taxon>Bacteria</taxon>
        <taxon>Candidatus Walliibacteriota</taxon>
    </lineage>
</organism>
<accession>A0A2N1PID1</accession>
<dbReference type="SUPFAM" id="SSF48452">
    <property type="entry name" value="TPR-like"/>
    <property type="match status" value="1"/>
</dbReference>
<keyword evidence="1" id="KW-0732">Signal</keyword>
<comment type="caution">
    <text evidence="2">The sequence shown here is derived from an EMBL/GenBank/DDBJ whole genome shotgun (WGS) entry which is preliminary data.</text>
</comment>